<feature type="chain" id="PRO_5022009636" evidence="1">
    <location>
        <begin position="27"/>
        <end position="805"/>
    </location>
</feature>
<dbReference type="PANTHER" id="PTHR12558">
    <property type="entry name" value="CELL DIVISION CYCLE 16,23,27"/>
    <property type="match status" value="1"/>
</dbReference>
<name>A0A517MYI7_9BACT</name>
<evidence type="ECO:0000256" key="1">
    <source>
        <dbReference type="SAM" id="SignalP"/>
    </source>
</evidence>
<dbReference type="InterPro" id="IPR011990">
    <property type="entry name" value="TPR-like_helical_dom_sf"/>
</dbReference>
<dbReference type="PANTHER" id="PTHR12558:SF13">
    <property type="entry name" value="CELL DIVISION CYCLE PROTEIN 27 HOMOLOG"/>
    <property type="match status" value="1"/>
</dbReference>
<dbReference type="SUPFAM" id="SSF48452">
    <property type="entry name" value="TPR-like"/>
    <property type="match status" value="5"/>
</dbReference>
<keyword evidence="4" id="KW-1185">Reference proteome</keyword>
<dbReference type="InterPro" id="IPR018704">
    <property type="entry name" value="SecYEG/CpoB_TPR"/>
</dbReference>
<feature type="domain" description="Ancillary SecYEG translocon subunit/Cell division coordinator CpoB TPR" evidence="2">
    <location>
        <begin position="573"/>
        <end position="705"/>
    </location>
</feature>
<dbReference type="Gene3D" id="1.25.40.10">
    <property type="entry name" value="Tetratricopeptide repeat domain"/>
    <property type="match status" value="7"/>
</dbReference>
<dbReference type="InterPro" id="IPR019734">
    <property type="entry name" value="TPR_rpt"/>
</dbReference>
<dbReference type="Pfam" id="PF09976">
    <property type="entry name" value="TPR_21"/>
    <property type="match status" value="1"/>
</dbReference>
<sequence length="805" mass="90066" precursor="true">MPYTHHLRLLLVYACVDLCASSVGLATEVDNTKFEQARSAYVAGQWQESLLAFEGCLQEPLGPVESAAAQFFAAEVETKLGKFAEAEARYNRLIASEVSQPYFSYALFRSAEAAWRAEDPARAKQRLSQFLRSEQESHYEPYALLLQGEIASSEANWRTAVAVYHRLVEEFPTSALRSKAQVELARALLELGQFDAAIASANHVIELQREPLACNALLLVARAHFLAQDYRLAIEAQEKLTRRFPNAEETRQATLVAGWAHWKLEDYQAIRRLPSQTNAKIASDPEMLLLQAMADYALEDWELASKKFAEVADLLPQRTHVLYYAGECSRRENDLAAASVWLERLLQVDSQSPWADDALWSLSQMAASEGDLVAAARRTNQLREQFPDSPYASSQLAQQHSERAHLYMEAIKHQRDGRHGAALAAYRQLEAQSQPPGTAFGEVAWQQGNLLSQMGMIADARDCYEQVVAGGATNRRVADAQLALARLDEQSGQSEDASGRYKTVSEDFPGSLAAQEARFRLATLAAETGKASKAEAWINELITHSQAQGSQLSDNLRAGELHQHALALSIKLAAESEDWAVVRERSARQLEQIAEGPLRLAAEFWLAESEFRLGNDEAAEAAFQIVDRRAHSFNAAWAAMAPLRLAQLAARKARWQRVLSLLEDFEEQHPEFALIHEADYLRGRALAGRGGMSDARAAYRKAINNPMALDSETAARAQWMIGETYFHQENYTNAKAAYKKVIDKHRYPQWRVRAALQAGKCCELLEEWELAQSFYQETLAKDSQVTASDELAARLRWTQQHLSKK</sequence>
<gene>
    <name evidence="3" type="ORF">HG15A2_32600</name>
</gene>
<accession>A0A517MYI7</accession>
<keyword evidence="1" id="KW-0732">Signal</keyword>
<evidence type="ECO:0000313" key="3">
    <source>
        <dbReference type="EMBL" id="QDS99929.1"/>
    </source>
</evidence>
<proteinExistence type="predicted"/>
<dbReference type="EMBL" id="CP036263">
    <property type="protein sequence ID" value="QDS99929.1"/>
    <property type="molecule type" value="Genomic_DNA"/>
</dbReference>
<dbReference type="Proteomes" id="UP000319852">
    <property type="component" value="Chromosome"/>
</dbReference>
<dbReference type="Pfam" id="PF13174">
    <property type="entry name" value="TPR_6"/>
    <property type="match status" value="1"/>
</dbReference>
<dbReference type="Pfam" id="PF13181">
    <property type="entry name" value="TPR_8"/>
    <property type="match status" value="1"/>
</dbReference>
<organism evidence="3 4">
    <name type="scientific">Adhaeretor mobilis</name>
    <dbReference type="NCBI Taxonomy" id="1930276"/>
    <lineage>
        <taxon>Bacteria</taxon>
        <taxon>Pseudomonadati</taxon>
        <taxon>Planctomycetota</taxon>
        <taxon>Planctomycetia</taxon>
        <taxon>Pirellulales</taxon>
        <taxon>Lacipirellulaceae</taxon>
        <taxon>Adhaeretor</taxon>
    </lineage>
</organism>
<dbReference type="KEGG" id="amob:HG15A2_32600"/>
<dbReference type="AlphaFoldDB" id="A0A517MYI7"/>
<protein>
    <submittedName>
        <fullName evidence="3">Tol-pal system protein YbgF</fullName>
    </submittedName>
</protein>
<reference evidence="3 4" key="1">
    <citation type="submission" date="2019-02" db="EMBL/GenBank/DDBJ databases">
        <title>Deep-cultivation of Planctomycetes and their phenomic and genomic characterization uncovers novel biology.</title>
        <authorList>
            <person name="Wiegand S."/>
            <person name="Jogler M."/>
            <person name="Boedeker C."/>
            <person name="Pinto D."/>
            <person name="Vollmers J."/>
            <person name="Rivas-Marin E."/>
            <person name="Kohn T."/>
            <person name="Peeters S.H."/>
            <person name="Heuer A."/>
            <person name="Rast P."/>
            <person name="Oberbeckmann S."/>
            <person name="Bunk B."/>
            <person name="Jeske O."/>
            <person name="Meyerdierks A."/>
            <person name="Storesund J.E."/>
            <person name="Kallscheuer N."/>
            <person name="Luecker S."/>
            <person name="Lage O.M."/>
            <person name="Pohl T."/>
            <person name="Merkel B.J."/>
            <person name="Hornburger P."/>
            <person name="Mueller R.-W."/>
            <person name="Bruemmer F."/>
            <person name="Labrenz M."/>
            <person name="Spormann A.M."/>
            <person name="Op den Camp H."/>
            <person name="Overmann J."/>
            <person name="Amann R."/>
            <person name="Jetten M.S.M."/>
            <person name="Mascher T."/>
            <person name="Medema M.H."/>
            <person name="Devos D.P."/>
            <person name="Kaster A.-K."/>
            <person name="Ovreas L."/>
            <person name="Rohde M."/>
            <person name="Galperin M.Y."/>
            <person name="Jogler C."/>
        </authorList>
    </citation>
    <scope>NUCLEOTIDE SEQUENCE [LARGE SCALE GENOMIC DNA]</scope>
    <source>
        <strain evidence="3 4">HG15A2</strain>
    </source>
</reference>
<evidence type="ECO:0000259" key="2">
    <source>
        <dbReference type="Pfam" id="PF09976"/>
    </source>
</evidence>
<dbReference type="SMART" id="SM00028">
    <property type="entry name" value="TPR"/>
    <property type="match status" value="9"/>
</dbReference>
<feature type="signal peptide" evidence="1">
    <location>
        <begin position="1"/>
        <end position="26"/>
    </location>
</feature>
<dbReference type="Pfam" id="PF13432">
    <property type="entry name" value="TPR_16"/>
    <property type="match status" value="3"/>
</dbReference>
<evidence type="ECO:0000313" key="4">
    <source>
        <dbReference type="Proteomes" id="UP000319852"/>
    </source>
</evidence>